<feature type="compositionally biased region" description="Polar residues" evidence="2">
    <location>
        <begin position="361"/>
        <end position="375"/>
    </location>
</feature>
<dbReference type="EMBL" id="ADBL01001091">
    <property type="status" value="NOT_ANNOTATED_CDS"/>
    <property type="molecule type" value="Genomic_DNA"/>
</dbReference>
<feature type="compositionally biased region" description="Acidic residues" evidence="2">
    <location>
        <begin position="616"/>
        <end position="640"/>
    </location>
</feature>
<dbReference type="InterPro" id="IPR057218">
    <property type="entry name" value="DUF7896"/>
</dbReference>
<proteinExistence type="predicted"/>
<name>A0A0C4DXC3_MAGP6</name>
<dbReference type="Pfam" id="PF25438">
    <property type="entry name" value="DUF7896"/>
    <property type="match status" value="1"/>
</dbReference>
<dbReference type="Proteomes" id="UP000011715">
    <property type="component" value="Unassembled WGS sequence"/>
</dbReference>
<feature type="region of interest" description="Disordered" evidence="2">
    <location>
        <begin position="297"/>
        <end position="381"/>
    </location>
</feature>
<reference evidence="5" key="5">
    <citation type="submission" date="2015-06" db="UniProtKB">
        <authorList>
            <consortium name="EnsemblFungi"/>
        </authorList>
    </citation>
    <scope>IDENTIFICATION</scope>
    <source>
        <strain evidence="5">ATCC 64411</strain>
    </source>
</reference>
<dbReference type="PANTHER" id="PTHR42031:SF1">
    <property type="entry name" value="KEY LIME PATHOGENICITY PROTEIN"/>
    <property type="match status" value="1"/>
</dbReference>
<feature type="region of interest" description="Disordered" evidence="2">
    <location>
        <begin position="562"/>
        <end position="599"/>
    </location>
</feature>
<dbReference type="OMA" id="RTHFKVK"/>
<keyword evidence="6" id="KW-1185">Reference proteome</keyword>
<evidence type="ECO:0000256" key="1">
    <source>
        <dbReference type="SAM" id="Coils"/>
    </source>
</evidence>
<dbReference type="STRING" id="644358.A0A0C4DXC3"/>
<evidence type="ECO:0000256" key="2">
    <source>
        <dbReference type="SAM" id="MobiDB-lite"/>
    </source>
</evidence>
<feature type="compositionally biased region" description="Low complexity" evidence="2">
    <location>
        <begin position="449"/>
        <end position="458"/>
    </location>
</feature>
<dbReference type="OrthoDB" id="5377599at2759"/>
<dbReference type="PANTHER" id="PTHR42031">
    <property type="entry name" value="KEY LIME PATHOGENICITY PROTEIN"/>
    <property type="match status" value="1"/>
</dbReference>
<feature type="coiled-coil region" evidence="1">
    <location>
        <begin position="10"/>
        <end position="37"/>
    </location>
</feature>
<reference evidence="4" key="3">
    <citation type="submission" date="2011-03" db="EMBL/GenBank/DDBJ databases">
        <title>Annotation of Magnaporthe poae ATCC 64411.</title>
        <authorList>
            <person name="Ma L.-J."/>
            <person name="Dead R."/>
            <person name="Young S.K."/>
            <person name="Zeng Q."/>
            <person name="Gargeya S."/>
            <person name="Fitzgerald M."/>
            <person name="Haas B."/>
            <person name="Abouelleil A."/>
            <person name="Alvarado L."/>
            <person name="Arachchi H.M."/>
            <person name="Berlin A."/>
            <person name="Brown A."/>
            <person name="Chapman S.B."/>
            <person name="Chen Z."/>
            <person name="Dunbar C."/>
            <person name="Freedman E."/>
            <person name="Gearin G."/>
            <person name="Gellesch M."/>
            <person name="Goldberg J."/>
            <person name="Griggs A."/>
            <person name="Gujja S."/>
            <person name="Heiman D."/>
            <person name="Howarth C."/>
            <person name="Larson L."/>
            <person name="Lui A."/>
            <person name="MacDonald P.J.P."/>
            <person name="Mehta T."/>
            <person name="Montmayeur A."/>
            <person name="Murphy C."/>
            <person name="Neiman D."/>
            <person name="Pearson M."/>
            <person name="Priest M."/>
            <person name="Roberts A."/>
            <person name="Saif S."/>
            <person name="Shea T."/>
            <person name="Shenoy N."/>
            <person name="Sisk P."/>
            <person name="Stolte C."/>
            <person name="Sykes S."/>
            <person name="Yandava C."/>
            <person name="Wortman J."/>
            <person name="Nusbaum C."/>
            <person name="Birren B."/>
        </authorList>
    </citation>
    <scope>NUCLEOTIDE SEQUENCE</scope>
    <source>
        <strain evidence="4">ATCC 64411</strain>
    </source>
</reference>
<feature type="region of interest" description="Disordered" evidence="2">
    <location>
        <begin position="423"/>
        <end position="465"/>
    </location>
</feature>
<evidence type="ECO:0000313" key="4">
    <source>
        <dbReference type="EMBL" id="KLU85644.1"/>
    </source>
</evidence>
<organism evidence="5 6">
    <name type="scientific">Magnaporthiopsis poae (strain ATCC 64411 / 73-15)</name>
    <name type="common">Kentucky bluegrass fungus</name>
    <name type="synonym">Magnaporthe poae</name>
    <dbReference type="NCBI Taxonomy" id="644358"/>
    <lineage>
        <taxon>Eukaryota</taxon>
        <taxon>Fungi</taxon>
        <taxon>Dikarya</taxon>
        <taxon>Ascomycota</taxon>
        <taxon>Pezizomycotina</taxon>
        <taxon>Sordariomycetes</taxon>
        <taxon>Sordariomycetidae</taxon>
        <taxon>Magnaporthales</taxon>
        <taxon>Magnaporthaceae</taxon>
        <taxon>Magnaporthiopsis</taxon>
    </lineage>
</organism>
<feature type="compositionally biased region" description="Polar residues" evidence="2">
    <location>
        <begin position="118"/>
        <end position="130"/>
    </location>
</feature>
<reference evidence="4" key="1">
    <citation type="submission" date="2010-05" db="EMBL/GenBank/DDBJ databases">
        <title>The Genome Sequence of Magnaporthe poae strain ATCC 64411.</title>
        <authorList>
            <consortium name="The Broad Institute Genome Sequencing Platform"/>
            <consortium name="Broad Institute Genome Sequencing Center for Infectious Disease"/>
            <person name="Ma L.-J."/>
            <person name="Dead R."/>
            <person name="Young S."/>
            <person name="Zeng Q."/>
            <person name="Koehrsen M."/>
            <person name="Alvarado L."/>
            <person name="Berlin A."/>
            <person name="Chapman S.B."/>
            <person name="Chen Z."/>
            <person name="Freedman E."/>
            <person name="Gellesch M."/>
            <person name="Goldberg J."/>
            <person name="Griggs A."/>
            <person name="Gujja S."/>
            <person name="Heilman E.R."/>
            <person name="Heiman D."/>
            <person name="Hepburn T."/>
            <person name="Howarth C."/>
            <person name="Jen D."/>
            <person name="Larson L."/>
            <person name="Mehta T."/>
            <person name="Neiman D."/>
            <person name="Pearson M."/>
            <person name="Roberts A."/>
            <person name="Saif S."/>
            <person name="Shea T."/>
            <person name="Shenoy N."/>
            <person name="Sisk P."/>
            <person name="Stolte C."/>
            <person name="Sykes S."/>
            <person name="Walk T."/>
            <person name="White J."/>
            <person name="Yandava C."/>
            <person name="Haas B."/>
            <person name="Nusbaum C."/>
            <person name="Birren B."/>
        </authorList>
    </citation>
    <scope>NUCLEOTIDE SEQUENCE</scope>
    <source>
        <strain evidence="4">ATCC 64411</strain>
    </source>
</reference>
<evidence type="ECO:0000313" key="6">
    <source>
        <dbReference type="Proteomes" id="UP000011715"/>
    </source>
</evidence>
<accession>A0A0C4DXC3</accession>
<dbReference type="EMBL" id="GL876968">
    <property type="protein sequence ID" value="KLU85644.1"/>
    <property type="molecule type" value="Genomic_DNA"/>
</dbReference>
<protein>
    <recommendedName>
        <fullName evidence="3">DUF7896 domain-containing protein</fullName>
    </recommendedName>
</protein>
<evidence type="ECO:0000259" key="3">
    <source>
        <dbReference type="Pfam" id="PF25438"/>
    </source>
</evidence>
<sequence length="811" mass="87149">MSNMSHQAHSSEQLQQLERLEKQKQQIELKIAQLKSTTTSLGSNLDTLQPSSTPNSTPSFRNVRRQSATRPTAPPMSASASHHIQTTHELAHPMKRARTMSQQQPRARYSVPMDRSASARSLQPTPSMPFTGSGPVTPPPPATFLQPTAGFATADPALRNAPSENLYGGNAMQFVGKMQQPSSQSAEMQTLTEGHVLGPDVGMDVAMYLQTHSFDESMMPTMIAASASMPRYPGPEDYTQAAMSACGSLTEAPTLEDLSMSRQASNMVNDGSSVVGQLPVGLVRIASQSSYHDAAAAAMQDSLSTSPGSQSSLQRKRPSPADQQDFSQIGASLSVPSQMYSRSAPSFQPGDATMSMERSDSLQSTDSLMSNTSQPPDCALDTYPSILAQQASVGMERTQSNTSIKSTQSLKLRAKEAIKRQNLNASKAQMLRPRPAPAPPSVQPKNLQAGAAEAGARATQKDGKAPIAATKKYERPKHPKVFCDKCPQVTEFRGEHELRRHMDAKHKRLITKWVCRDPRSTPEGPSLAAASGPWPVQPLDKCKQCSAKKQYGAYYNAAAHLRRTHFKERPPRTRSSNGAGKAEEQDGRAGKGGGDLPPMSILKEWMQEISVRVADGDGDDEQQPEEAVDEDQADDADMSPEDERADVGMSADDVDLEAGASMAMSASMELFDNFDTNYSLYSFPPTTNGGTSDLGLQPLSEGNSHHNPFSGSSGMPPLSSANFVYCPPLDTAAAAAAGVSGGSHWPTEVYHSPSTTATITPSNMYSADDGSAVMVGGHSNYSPEDQPEFEFDAVFQSTTDAMFQQPVAVRH</sequence>
<feature type="domain" description="DUF7896" evidence="3">
    <location>
        <begin position="511"/>
        <end position="609"/>
    </location>
</feature>
<keyword evidence="1" id="KW-0175">Coiled coil</keyword>
<feature type="compositionally biased region" description="Low complexity" evidence="2">
    <location>
        <begin position="302"/>
        <end position="313"/>
    </location>
</feature>
<feature type="compositionally biased region" description="Polar residues" evidence="2">
    <location>
        <begin position="37"/>
        <end position="70"/>
    </location>
</feature>
<feature type="region of interest" description="Disordered" evidence="2">
    <location>
        <begin position="615"/>
        <end position="647"/>
    </location>
</feature>
<reference evidence="5" key="4">
    <citation type="journal article" date="2015" name="G3 (Bethesda)">
        <title>Genome sequences of three phytopathogenic species of the Magnaporthaceae family of fungi.</title>
        <authorList>
            <person name="Okagaki L.H."/>
            <person name="Nunes C.C."/>
            <person name="Sailsbery J."/>
            <person name="Clay B."/>
            <person name="Brown D."/>
            <person name="John T."/>
            <person name="Oh Y."/>
            <person name="Young N."/>
            <person name="Fitzgerald M."/>
            <person name="Haas B.J."/>
            <person name="Zeng Q."/>
            <person name="Young S."/>
            <person name="Adiconis X."/>
            <person name="Fan L."/>
            <person name="Levin J.Z."/>
            <person name="Mitchell T.K."/>
            <person name="Okubara P.A."/>
            <person name="Farman M.L."/>
            <person name="Kohn L.M."/>
            <person name="Birren B."/>
            <person name="Ma L.-J."/>
            <person name="Dean R.A."/>
        </authorList>
    </citation>
    <scope>NUCLEOTIDE SEQUENCE</scope>
    <source>
        <strain evidence="5">ATCC 64411 / 73-15</strain>
    </source>
</reference>
<gene>
    <name evidence="4" type="ORF">MAPG_04666</name>
</gene>
<reference evidence="6" key="2">
    <citation type="submission" date="2010-05" db="EMBL/GenBank/DDBJ databases">
        <title>The genome sequence of Magnaporthe poae strain ATCC 64411.</title>
        <authorList>
            <person name="Ma L.-J."/>
            <person name="Dead R."/>
            <person name="Young S."/>
            <person name="Zeng Q."/>
            <person name="Koehrsen M."/>
            <person name="Alvarado L."/>
            <person name="Berlin A."/>
            <person name="Chapman S.B."/>
            <person name="Chen Z."/>
            <person name="Freedman E."/>
            <person name="Gellesch M."/>
            <person name="Goldberg J."/>
            <person name="Griggs A."/>
            <person name="Gujja S."/>
            <person name="Heilman E.R."/>
            <person name="Heiman D."/>
            <person name="Hepburn T."/>
            <person name="Howarth C."/>
            <person name="Jen D."/>
            <person name="Larson L."/>
            <person name="Mehta T."/>
            <person name="Neiman D."/>
            <person name="Pearson M."/>
            <person name="Roberts A."/>
            <person name="Saif S."/>
            <person name="Shea T."/>
            <person name="Shenoy N."/>
            <person name="Sisk P."/>
            <person name="Stolte C."/>
            <person name="Sykes S."/>
            <person name="Walk T."/>
            <person name="White J."/>
            <person name="Yandava C."/>
            <person name="Haas B."/>
            <person name="Nusbaum C."/>
            <person name="Birren B."/>
        </authorList>
    </citation>
    <scope>NUCLEOTIDE SEQUENCE [LARGE SCALE GENOMIC DNA]</scope>
    <source>
        <strain evidence="6">ATCC 64411 / 73-15</strain>
    </source>
</reference>
<dbReference type="EnsemblFungi" id="MAPG_04666T0">
    <property type="protein sequence ID" value="MAPG_04666T0"/>
    <property type="gene ID" value="MAPG_04666"/>
</dbReference>
<feature type="compositionally biased region" description="Polar residues" evidence="2">
    <location>
        <begin position="78"/>
        <end position="88"/>
    </location>
</feature>
<feature type="region of interest" description="Disordered" evidence="2">
    <location>
        <begin position="37"/>
        <end position="148"/>
    </location>
</feature>
<dbReference type="VEuPathDB" id="FungiDB:MAPG_04666"/>
<evidence type="ECO:0000313" key="5">
    <source>
        <dbReference type="EnsemblFungi" id="MAPG_04666T0"/>
    </source>
</evidence>
<dbReference type="eggNOG" id="ENOG502SNJU">
    <property type="taxonomic scope" value="Eukaryota"/>
</dbReference>
<dbReference type="AlphaFoldDB" id="A0A0C4DXC3"/>
<feature type="compositionally biased region" description="Polar residues" evidence="2">
    <location>
        <begin position="321"/>
        <end position="346"/>
    </location>
</feature>